<name>A0A8T2S8B5_CERRI</name>
<dbReference type="FunFam" id="1.25.40.10:FF:000158">
    <property type="entry name" value="pentatricopeptide repeat-containing protein At2g33680"/>
    <property type="match status" value="1"/>
</dbReference>
<feature type="repeat" description="PPR" evidence="2">
    <location>
        <begin position="465"/>
        <end position="499"/>
    </location>
</feature>
<keyword evidence="1" id="KW-0677">Repeat</keyword>
<dbReference type="Pfam" id="PF01535">
    <property type="entry name" value="PPR"/>
    <property type="match status" value="3"/>
</dbReference>
<accession>A0A8T2S8B5</accession>
<proteinExistence type="predicted"/>
<protein>
    <recommendedName>
        <fullName evidence="5">Pentatricopeptide repeat-containing protein</fullName>
    </recommendedName>
</protein>
<gene>
    <name evidence="3" type="ORF">KP509_21G004200</name>
</gene>
<dbReference type="FunFam" id="1.25.40.10:FF:000031">
    <property type="entry name" value="Pentatricopeptide repeat-containing protein mitochondrial"/>
    <property type="match status" value="2"/>
</dbReference>
<evidence type="ECO:0000256" key="1">
    <source>
        <dbReference type="ARBA" id="ARBA00022737"/>
    </source>
</evidence>
<keyword evidence="4" id="KW-1185">Reference proteome</keyword>
<comment type="caution">
    <text evidence="3">The sequence shown here is derived from an EMBL/GenBank/DDBJ whole genome shotgun (WGS) entry which is preliminary data.</text>
</comment>
<dbReference type="EMBL" id="CM035426">
    <property type="protein sequence ID" value="KAH7314471.1"/>
    <property type="molecule type" value="Genomic_DNA"/>
</dbReference>
<reference evidence="3" key="1">
    <citation type="submission" date="2021-08" db="EMBL/GenBank/DDBJ databases">
        <title>WGS assembly of Ceratopteris richardii.</title>
        <authorList>
            <person name="Marchant D.B."/>
            <person name="Chen G."/>
            <person name="Jenkins J."/>
            <person name="Shu S."/>
            <person name="Leebens-Mack J."/>
            <person name="Grimwood J."/>
            <person name="Schmutz J."/>
            <person name="Soltis P."/>
            <person name="Soltis D."/>
            <person name="Chen Z.-H."/>
        </authorList>
    </citation>
    <scope>NUCLEOTIDE SEQUENCE</scope>
    <source>
        <strain evidence="3">Whitten #5841</strain>
        <tissue evidence="3">Leaf</tissue>
    </source>
</reference>
<dbReference type="AlphaFoldDB" id="A0A8T2S8B5"/>
<feature type="repeat" description="PPR" evidence="2">
    <location>
        <begin position="159"/>
        <end position="193"/>
    </location>
</feature>
<dbReference type="NCBIfam" id="TIGR00756">
    <property type="entry name" value="PPR"/>
    <property type="match status" value="5"/>
</dbReference>
<dbReference type="InterPro" id="IPR002885">
    <property type="entry name" value="PPR_rpt"/>
</dbReference>
<dbReference type="Pfam" id="PF13041">
    <property type="entry name" value="PPR_2"/>
    <property type="match status" value="4"/>
</dbReference>
<dbReference type="FunFam" id="1.25.40.10:FF:000344">
    <property type="entry name" value="Pentatricopeptide repeat-containing protein"/>
    <property type="match status" value="1"/>
</dbReference>
<dbReference type="GO" id="GO:0003723">
    <property type="term" value="F:RNA binding"/>
    <property type="evidence" value="ECO:0007669"/>
    <property type="project" value="InterPro"/>
</dbReference>
<sequence length="717" mass="80444">MHEWLSASNQRDIDPHERLLYSPFGHSGDGHLLGSKSAIIKSIIDRKCYPRSSCRNQSRIHVRGLENERSLGISNMDHQIYQYVSHEDNNHNVASIITSLTRCAQQRDIHTGLRIHMDLSRSTFLESNIFIGTALVNLYAKCGALQRAQEVFDGLPTRNEVTWTALLSGYAQFGCIEEAFKCFEQMKCEGISPNEFTFSSILKACAISKDFEKGQQIHTYILKGNVIAENLMVGNALVDMYSKCGALEKAQGVFDELHTRDVVSWNTLITGYTQDGQARRALECFDQMQQAGFSPNTVTFMSILKACGSIRDSDRGEAIHSLIRKECTLETQAKVANSLVDMYIRCDKLEKAQETLNQVRVYDVLLWTTIITGYTQRGLDNEALYCFQRMQSEGCCPDAFTFSSILKACANVRALKKGQEVHAQLYRMLVMNTDKIVASALVDMYAKCGALEKAKEVFEEFSSQGVVLWNALISALAHHDLIDETWKYFERMYAEGCCPDEVTFACILRVSGDLDFQDKSQKVLAAIVRHGMHESSKMICVALLNMYARDGMIKRAQEIFDKLQIHDSLSWNALMVGYAQLGDGQKVLTLFNEMIAEGIDPEPGVVTIVLSACNQSGYLSRGQLYFESIVKKFNIMPCIEHYTCFISLLGSAGHFEKSLSMIEAMPFPVDLTIWHTLLVACQKMGSSKLAKWAFDHAVLSNDEDAAAYVFTSNTADM</sequence>
<evidence type="ECO:0000313" key="4">
    <source>
        <dbReference type="Proteomes" id="UP000825935"/>
    </source>
</evidence>
<dbReference type="Proteomes" id="UP000825935">
    <property type="component" value="Chromosome 21"/>
</dbReference>
<dbReference type="OrthoDB" id="1891906at2759"/>
<evidence type="ECO:0000256" key="2">
    <source>
        <dbReference type="PROSITE-ProRule" id="PRU00708"/>
    </source>
</evidence>
<feature type="repeat" description="PPR" evidence="2">
    <location>
        <begin position="261"/>
        <end position="295"/>
    </location>
</feature>
<dbReference type="PANTHER" id="PTHR47926">
    <property type="entry name" value="PENTATRICOPEPTIDE REPEAT-CONTAINING PROTEIN"/>
    <property type="match status" value="1"/>
</dbReference>
<dbReference type="InterPro" id="IPR046960">
    <property type="entry name" value="PPR_At4g14850-like_plant"/>
</dbReference>
<dbReference type="Gene3D" id="1.25.40.10">
    <property type="entry name" value="Tetratricopeptide repeat domain"/>
    <property type="match status" value="4"/>
</dbReference>
<dbReference type="GO" id="GO:0009451">
    <property type="term" value="P:RNA modification"/>
    <property type="evidence" value="ECO:0007669"/>
    <property type="project" value="InterPro"/>
</dbReference>
<feature type="repeat" description="PPR" evidence="2">
    <location>
        <begin position="363"/>
        <end position="397"/>
    </location>
</feature>
<organism evidence="3 4">
    <name type="scientific">Ceratopteris richardii</name>
    <name type="common">Triangle waterfern</name>
    <dbReference type="NCBI Taxonomy" id="49495"/>
    <lineage>
        <taxon>Eukaryota</taxon>
        <taxon>Viridiplantae</taxon>
        <taxon>Streptophyta</taxon>
        <taxon>Embryophyta</taxon>
        <taxon>Tracheophyta</taxon>
        <taxon>Polypodiopsida</taxon>
        <taxon>Polypodiidae</taxon>
        <taxon>Polypodiales</taxon>
        <taxon>Pteridineae</taxon>
        <taxon>Pteridaceae</taxon>
        <taxon>Parkerioideae</taxon>
        <taxon>Ceratopteris</taxon>
    </lineage>
</organism>
<dbReference type="PROSITE" id="PS51375">
    <property type="entry name" value="PPR"/>
    <property type="match status" value="5"/>
</dbReference>
<dbReference type="PANTHER" id="PTHR47926:SF382">
    <property type="entry name" value="PENTACOTRIPEPTIDE-REPEAT REGION OF PRORP DOMAIN-CONTAINING PROTEIN"/>
    <property type="match status" value="1"/>
</dbReference>
<evidence type="ECO:0000313" key="3">
    <source>
        <dbReference type="EMBL" id="KAH7314471.1"/>
    </source>
</evidence>
<dbReference type="GO" id="GO:0048731">
    <property type="term" value="P:system development"/>
    <property type="evidence" value="ECO:0007669"/>
    <property type="project" value="UniProtKB-ARBA"/>
</dbReference>
<dbReference type="SUPFAM" id="SSF48452">
    <property type="entry name" value="TPR-like"/>
    <property type="match status" value="1"/>
</dbReference>
<dbReference type="InterPro" id="IPR011990">
    <property type="entry name" value="TPR-like_helical_dom_sf"/>
</dbReference>
<evidence type="ECO:0008006" key="5">
    <source>
        <dbReference type="Google" id="ProtNLM"/>
    </source>
</evidence>
<feature type="repeat" description="PPR" evidence="2">
    <location>
        <begin position="567"/>
        <end position="601"/>
    </location>
</feature>